<evidence type="ECO:0000259" key="4">
    <source>
        <dbReference type="PROSITE" id="PS51077"/>
    </source>
</evidence>
<dbReference type="GO" id="GO:0003700">
    <property type="term" value="F:DNA-binding transcription factor activity"/>
    <property type="evidence" value="ECO:0007669"/>
    <property type="project" value="TreeGrafter"/>
</dbReference>
<dbReference type="RefSeq" id="WP_179792511.1">
    <property type="nucleotide sequence ID" value="NZ_BAABHP010000018.1"/>
</dbReference>
<evidence type="ECO:0000313" key="7">
    <source>
        <dbReference type="Proteomes" id="UP000535890"/>
    </source>
</evidence>
<dbReference type="SMART" id="SM00346">
    <property type="entry name" value="HTH_ICLR"/>
    <property type="match status" value="1"/>
</dbReference>
<dbReference type="Pfam" id="PF09339">
    <property type="entry name" value="HTH_IclR"/>
    <property type="match status" value="1"/>
</dbReference>
<dbReference type="InterPro" id="IPR014757">
    <property type="entry name" value="Tscrpt_reg_IclR_C"/>
</dbReference>
<dbReference type="AlphaFoldDB" id="A0A7Y9DSA7"/>
<dbReference type="InterPro" id="IPR036388">
    <property type="entry name" value="WH-like_DNA-bd_sf"/>
</dbReference>
<dbReference type="PROSITE" id="PS51078">
    <property type="entry name" value="ICLR_ED"/>
    <property type="match status" value="1"/>
</dbReference>
<dbReference type="PANTHER" id="PTHR30136:SF24">
    <property type="entry name" value="HTH-TYPE TRANSCRIPTIONAL REPRESSOR ALLR"/>
    <property type="match status" value="1"/>
</dbReference>
<reference evidence="6 7" key="1">
    <citation type="submission" date="2020-07" db="EMBL/GenBank/DDBJ databases">
        <title>Sequencing the genomes of 1000 actinobacteria strains.</title>
        <authorList>
            <person name="Klenk H.-P."/>
        </authorList>
    </citation>
    <scope>NUCLEOTIDE SEQUENCE [LARGE SCALE GENOMIC DNA]</scope>
    <source>
        <strain evidence="6 7">DSM 45772</strain>
    </source>
</reference>
<dbReference type="Pfam" id="PF01614">
    <property type="entry name" value="IclR_C"/>
    <property type="match status" value="1"/>
</dbReference>
<evidence type="ECO:0000256" key="3">
    <source>
        <dbReference type="ARBA" id="ARBA00023163"/>
    </source>
</evidence>
<keyword evidence="3" id="KW-0804">Transcription</keyword>
<comment type="caution">
    <text evidence="6">The sequence shown here is derived from an EMBL/GenBank/DDBJ whole genome shotgun (WGS) entry which is preliminary data.</text>
</comment>
<dbReference type="Gene3D" id="3.30.450.40">
    <property type="match status" value="1"/>
</dbReference>
<feature type="domain" description="HTH iclR-type" evidence="4">
    <location>
        <begin position="9"/>
        <end position="69"/>
    </location>
</feature>
<proteinExistence type="predicted"/>
<dbReference type="InterPro" id="IPR036390">
    <property type="entry name" value="WH_DNA-bd_sf"/>
</dbReference>
<dbReference type="InterPro" id="IPR005471">
    <property type="entry name" value="Tscrpt_reg_IclR_N"/>
</dbReference>
<evidence type="ECO:0000313" key="6">
    <source>
        <dbReference type="EMBL" id="NYD34573.1"/>
    </source>
</evidence>
<sequence length="248" mass="27192">MKNKPGYGIESVDHALRLALLLQQEGALRVTDAAQRLDVARSTAHRLLAMLVYRDFAEQQPDRRYVAGPVLRRSAPSEPAAVLRGLALPHLEALTARTGETSNLMVVVADEARFAATVECGHTLRVGDREGRALPAHLVSGGRAALAARDPEEVRALYDDTDVDVEALLRDLTRVWRQGFALNDQRTETGVTAIGRRVEGPPGSPALAISLAMPTVRYDRHQLADWVRQLTVTAARISEDRNRVEQLG</sequence>
<evidence type="ECO:0000259" key="5">
    <source>
        <dbReference type="PROSITE" id="PS51078"/>
    </source>
</evidence>
<dbReference type="PROSITE" id="PS51077">
    <property type="entry name" value="HTH_ICLR"/>
    <property type="match status" value="1"/>
</dbReference>
<dbReference type="InterPro" id="IPR050707">
    <property type="entry name" value="HTH_MetabolicPath_Reg"/>
</dbReference>
<feature type="domain" description="IclR-ED" evidence="5">
    <location>
        <begin position="69"/>
        <end position="243"/>
    </location>
</feature>
<accession>A0A7Y9DSA7</accession>
<keyword evidence="2 6" id="KW-0238">DNA-binding</keyword>
<dbReference type="Proteomes" id="UP000535890">
    <property type="component" value="Unassembled WGS sequence"/>
</dbReference>
<dbReference type="InterPro" id="IPR029016">
    <property type="entry name" value="GAF-like_dom_sf"/>
</dbReference>
<evidence type="ECO:0000256" key="1">
    <source>
        <dbReference type="ARBA" id="ARBA00023015"/>
    </source>
</evidence>
<organism evidence="6 7">
    <name type="scientific">Actinomycetospora corticicola</name>
    <dbReference type="NCBI Taxonomy" id="663602"/>
    <lineage>
        <taxon>Bacteria</taxon>
        <taxon>Bacillati</taxon>
        <taxon>Actinomycetota</taxon>
        <taxon>Actinomycetes</taxon>
        <taxon>Pseudonocardiales</taxon>
        <taxon>Pseudonocardiaceae</taxon>
        <taxon>Actinomycetospora</taxon>
    </lineage>
</organism>
<keyword evidence="1" id="KW-0805">Transcription regulation</keyword>
<dbReference type="GO" id="GO:0045892">
    <property type="term" value="P:negative regulation of DNA-templated transcription"/>
    <property type="evidence" value="ECO:0007669"/>
    <property type="project" value="TreeGrafter"/>
</dbReference>
<keyword evidence="7" id="KW-1185">Reference proteome</keyword>
<dbReference type="SUPFAM" id="SSF46785">
    <property type="entry name" value="Winged helix' DNA-binding domain"/>
    <property type="match status" value="1"/>
</dbReference>
<protein>
    <submittedName>
        <fullName evidence="6">DNA-binding IclR family transcriptional regulator</fullName>
    </submittedName>
</protein>
<gene>
    <name evidence="6" type="ORF">BJ983_000675</name>
</gene>
<evidence type="ECO:0000256" key="2">
    <source>
        <dbReference type="ARBA" id="ARBA00023125"/>
    </source>
</evidence>
<dbReference type="PANTHER" id="PTHR30136">
    <property type="entry name" value="HELIX-TURN-HELIX TRANSCRIPTIONAL REGULATOR, ICLR FAMILY"/>
    <property type="match status" value="1"/>
</dbReference>
<name>A0A7Y9DSA7_9PSEU</name>
<dbReference type="Gene3D" id="1.10.10.10">
    <property type="entry name" value="Winged helix-like DNA-binding domain superfamily/Winged helix DNA-binding domain"/>
    <property type="match status" value="1"/>
</dbReference>
<dbReference type="SUPFAM" id="SSF55781">
    <property type="entry name" value="GAF domain-like"/>
    <property type="match status" value="1"/>
</dbReference>
<dbReference type="GO" id="GO:0003677">
    <property type="term" value="F:DNA binding"/>
    <property type="evidence" value="ECO:0007669"/>
    <property type="project" value="UniProtKB-KW"/>
</dbReference>
<dbReference type="EMBL" id="JACCBN010000001">
    <property type="protein sequence ID" value="NYD34573.1"/>
    <property type="molecule type" value="Genomic_DNA"/>
</dbReference>